<evidence type="ECO:0000313" key="2">
    <source>
        <dbReference type="EMBL" id="MBW0516559.1"/>
    </source>
</evidence>
<reference evidence="2" key="1">
    <citation type="submission" date="2021-03" db="EMBL/GenBank/DDBJ databases">
        <title>Draft genome sequence of rust myrtle Austropuccinia psidii MF-1, a brazilian biotype.</title>
        <authorList>
            <person name="Quecine M.C."/>
            <person name="Pachon D.M.R."/>
            <person name="Bonatelli M.L."/>
            <person name="Correr F.H."/>
            <person name="Franceschini L.M."/>
            <person name="Leite T.F."/>
            <person name="Margarido G.R.A."/>
            <person name="Almeida C.A."/>
            <person name="Ferrarezi J.A."/>
            <person name="Labate C.A."/>
        </authorList>
    </citation>
    <scope>NUCLEOTIDE SEQUENCE</scope>
    <source>
        <strain evidence="2">MF-1</strain>
    </source>
</reference>
<proteinExistence type="predicted"/>
<comment type="caution">
    <text evidence="2">The sequence shown here is derived from an EMBL/GenBank/DDBJ whole genome shotgun (WGS) entry which is preliminary data.</text>
</comment>
<keyword evidence="1" id="KW-0732">Signal</keyword>
<gene>
    <name evidence="2" type="ORF">O181_056274</name>
</gene>
<protein>
    <submittedName>
        <fullName evidence="2">Uncharacterized protein</fullName>
    </submittedName>
</protein>
<sequence length="394" mass="44834">MPHAVLSSLVSILFVLQHSGHSYGQAPSRREILHYQSSLLSLPYVVRSNDASLEKLNLELTLAPPNQFANSPAVPQHVENTEETQGNTLLAPWQYSNIPSRFKANSLGHKSNAGLIHSSFSEEFPLPSVVNGELADHPCCPHAKASVTFKDKQLGYTLKRKADWNLEAIASPVINPSNGHKAEIEYPPSKRIFPPRKVKEKRERLERLADEEVKKLNLSHNLKSFSQDLSRLLPQLIHNTSVMPFIESATKCALLHIRNLNRAWKPKLFEDEEKLISAQKQAFERIKKFWKLLAFTQATDEMEEYIAAEPKFLSLEYPLGQKVFTCSLNRSAQSRLAASWLLTQVWLKVDIKPRSIINKEWFSASGMLQASFKTQAYRSELRNTMMTEKDIKLH</sequence>
<dbReference type="AlphaFoldDB" id="A0A9Q3E895"/>
<keyword evidence="3" id="KW-1185">Reference proteome</keyword>
<feature type="chain" id="PRO_5040473794" evidence="1">
    <location>
        <begin position="25"/>
        <end position="394"/>
    </location>
</feature>
<dbReference type="EMBL" id="AVOT02025339">
    <property type="protein sequence ID" value="MBW0516559.1"/>
    <property type="molecule type" value="Genomic_DNA"/>
</dbReference>
<dbReference type="Proteomes" id="UP000765509">
    <property type="component" value="Unassembled WGS sequence"/>
</dbReference>
<organism evidence="2 3">
    <name type="scientific">Austropuccinia psidii MF-1</name>
    <dbReference type="NCBI Taxonomy" id="1389203"/>
    <lineage>
        <taxon>Eukaryota</taxon>
        <taxon>Fungi</taxon>
        <taxon>Dikarya</taxon>
        <taxon>Basidiomycota</taxon>
        <taxon>Pucciniomycotina</taxon>
        <taxon>Pucciniomycetes</taxon>
        <taxon>Pucciniales</taxon>
        <taxon>Sphaerophragmiaceae</taxon>
        <taxon>Austropuccinia</taxon>
    </lineage>
</organism>
<evidence type="ECO:0000256" key="1">
    <source>
        <dbReference type="SAM" id="SignalP"/>
    </source>
</evidence>
<feature type="signal peptide" evidence="1">
    <location>
        <begin position="1"/>
        <end position="24"/>
    </location>
</feature>
<accession>A0A9Q3E895</accession>
<evidence type="ECO:0000313" key="3">
    <source>
        <dbReference type="Proteomes" id="UP000765509"/>
    </source>
</evidence>
<name>A0A9Q3E895_9BASI</name>